<reference evidence="5 6" key="1">
    <citation type="submission" date="2024-10" db="EMBL/GenBank/DDBJ databases">
        <title>The Natural Products Discovery Center: Release of the First 8490 Sequenced Strains for Exploring Actinobacteria Biosynthetic Diversity.</title>
        <authorList>
            <person name="Kalkreuter E."/>
            <person name="Kautsar S.A."/>
            <person name="Yang D."/>
            <person name="Bader C.D."/>
            <person name="Teijaro C.N."/>
            <person name="Fluegel L."/>
            <person name="Davis C.M."/>
            <person name="Simpson J.R."/>
            <person name="Lauterbach L."/>
            <person name="Steele A.D."/>
            <person name="Gui C."/>
            <person name="Meng S."/>
            <person name="Li G."/>
            <person name="Viehrig K."/>
            <person name="Ye F."/>
            <person name="Su P."/>
            <person name="Kiefer A.F."/>
            <person name="Nichols A."/>
            <person name="Cepeda A.J."/>
            <person name="Yan W."/>
            <person name="Fan B."/>
            <person name="Jiang Y."/>
            <person name="Adhikari A."/>
            <person name="Zheng C.-J."/>
            <person name="Schuster L."/>
            <person name="Cowan T.M."/>
            <person name="Smanski M.J."/>
            <person name="Chevrette M.G."/>
            <person name="De Carvalho L.P.S."/>
            <person name="Shen B."/>
        </authorList>
    </citation>
    <scope>NUCLEOTIDE SEQUENCE [LARGE SCALE GENOMIC DNA]</scope>
    <source>
        <strain evidence="5 6">NPDC001281</strain>
    </source>
</reference>
<keyword evidence="1" id="KW-0805">Transcription regulation</keyword>
<dbReference type="Pfam" id="PF00392">
    <property type="entry name" value="GntR"/>
    <property type="match status" value="1"/>
</dbReference>
<dbReference type="InterPro" id="IPR036388">
    <property type="entry name" value="WH-like_DNA-bd_sf"/>
</dbReference>
<feature type="domain" description="HTH gntR-type" evidence="4">
    <location>
        <begin position="10"/>
        <end position="80"/>
    </location>
</feature>
<name>A0ABW6VDW3_MICFU</name>
<sequence>MSAARKEDERSLQEQVAAELRGRIERGDLRPGDPIPSEAALIEQHGVSRQTVRAALKELAQEGLLTGGQGRQRTVRIIERIEWHLSTFESINNHKAVACDPASDQWATDVQAQNRVPRQEVEVAIAYPSERVAARLEVATDQPVVERRRVRYVDGTPYQLATSYFPQDLVLGTPLMQPRDVAAPGGVLASIGHVQVRYRDEVDARMPTRDEATRLEMSPGTPVIVHTRTGYDADGRPLRVMITVVPGDRYTLVYESDAS</sequence>
<evidence type="ECO:0000256" key="1">
    <source>
        <dbReference type="ARBA" id="ARBA00023015"/>
    </source>
</evidence>
<gene>
    <name evidence="5" type="ORF">ACFY05_32260</name>
</gene>
<protein>
    <submittedName>
        <fullName evidence="5">GntR family transcriptional regulator</fullName>
    </submittedName>
</protein>
<dbReference type="CDD" id="cd07377">
    <property type="entry name" value="WHTH_GntR"/>
    <property type="match status" value="1"/>
</dbReference>
<dbReference type="Pfam" id="PF07702">
    <property type="entry name" value="UTRA"/>
    <property type="match status" value="1"/>
</dbReference>
<dbReference type="SUPFAM" id="SSF64288">
    <property type="entry name" value="Chorismate lyase-like"/>
    <property type="match status" value="1"/>
</dbReference>
<evidence type="ECO:0000259" key="4">
    <source>
        <dbReference type="PROSITE" id="PS50949"/>
    </source>
</evidence>
<dbReference type="Proteomes" id="UP001602119">
    <property type="component" value="Unassembled WGS sequence"/>
</dbReference>
<proteinExistence type="predicted"/>
<dbReference type="InterPro" id="IPR011663">
    <property type="entry name" value="UTRA"/>
</dbReference>
<evidence type="ECO:0000256" key="2">
    <source>
        <dbReference type="ARBA" id="ARBA00023125"/>
    </source>
</evidence>
<keyword evidence="3" id="KW-0804">Transcription</keyword>
<dbReference type="Gene3D" id="1.10.10.10">
    <property type="entry name" value="Winged helix-like DNA-binding domain superfamily/Winged helix DNA-binding domain"/>
    <property type="match status" value="1"/>
</dbReference>
<dbReference type="InterPro" id="IPR050679">
    <property type="entry name" value="Bact_HTH_transcr_reg"/>
</dbReference>
<dbReference type="InterPro" id="IPR000524">
    <property type="entry name" value="Tscrpt_reg_HTH_GntR"/>
</dbReference>
<comment type="caution">
    <text evidence="5">The sequence shown here is derived from an EMBL/GenBank/DDBJ whole genome shotgun (WGS) entry which is preliminary data.</text>
</comment>
<dbReference type="EMBL" id="JBIAXI010000024">
    <property type="protein sequence ID" value="MFF4777541.1"/>
    <property type="molecule type" value="Genomic_DNA"/>
</dbReference>
<dbReference type="InterPro" id="IPR036390">
    <property type="entry name" value="WH_DNA-bd_sf"/>
</dbReference>
<dbReference type="SMART" id="SM00866">
    <property type="entry name" value="UTRA"/>
    <property type="match status" value="1"/>
</dbReference>
<evidence type="ECO:0000256" key="3">
    <source>
        <dbReference type="ARBA" id="ARBA00023163"/>
    </source>
</evidence>
<dbReference type="InterPro" id="IPR028978">
    <property type="entry name" value="Chorismate_lyase_/UTRA_dom_sf"/>
</dbReference>
<dbReference type="SMART" id="SM00345">
    <property type="entry name" value="HTH_GNTR"/>
    <property type="match status" value="1"/>
</dbReference>
<dbReference type="PROSITE" id="PS50949">
    <property type="entry name" value="HTH_GNTR"/>
    <property type="match status" value="1"/>
</dbReference>
<dbReference type="PANTHER" id="PTHR44846">
    <property type="entry name" value="MANNOSYL-D-GLYCERATE TRANSPORT/METABOLISM SYSTEM REPRESSOR MNGR-RELATED"/>
    <property type="match status" value="1"/>
</dbReference>
<dbReference type="SUPFAM" id="SSF46785">
    <property type="entry name" value="Winged helix' DNA-binding domain"/>
    <property type="match status" value="1"/>
</dbReference>
<accession>A0ABW6VDW3</accession>
<dbReference type="PRINTS" id="PR00035">
    <property type="entry name" value="HTHGNTR"/>
</dbReference>
<organism evidence="5 6">
    <name type="scientific">Microtetraspora fusca</name>
    <dbReference type="NCBI Taxonomy" id="1997"/>
    <lineage>
        <taxon>Bacteria</taxon>
        <taxon>Bacillati</taxon>
        <taxon>Actinomycetota</taxon>
        <taxon>Actinomycetes</taxon>
        <taxon>Streptosporangiales</taxon>
        <taxon>Streptosporangiaceae</taxon>
        <taxon>Microtetraspora</taxon>
    </lineage>
</organism>
<evidence type="ECO:0000313" key="6">
    <source>
        <dbReference type="Proteomes" id="UP001602119"/>
    </source>
</evidence>
<evidence type="ECO:0000313" key="5">
    <source>
        <dbReference type="EMBL" id="MFF4777541.1"/>
    </source>
</evidence>
<keyword evidence="2" id="KW-0238">DNA-binding</keyword>
<dbReference type="Gene3D" id="3.40.1410.10">
    <property type="entry name" value="Chorismate lyase-like"/>
    <property type="match status" value="1"/>
</dbReference>
<keyword evidence="6" id="KW-1185">Reference proteome</keyword>
<dbReference type="PANTHER" id="PTHR44846:SF17">
    <property type="entry name" value="GNTR-FAMILY TRANSCRIPTIONAL REGULATOR"/>
    <property type="match status" value="1"/>
</dbReference>
<dbReference type="RefSeq" id="WP_387346007.1">
    <property type="nucleotide sequence ID" value="NZ_JBIAXI010000024.1"/>
</dbReference>